<feature type="domain" description="Ppx/GppA phosphatase N-terminal" evidence="1">
    <location>
        <begin position="24"/>
        <end position="307"/>
    </location>
</feature>
<dbReference type="KEGG" id="ote:Oter_3015"/>
<sequence length="312" mass="32951">MASGPVAVIDIGSNSIKLLVAERAPEGPLRTLTAKTIEARISAGISHATPELTEESMQRGLLAIRELLAAAAPHAPKRTILVATSAVRDAANGQVFRDRVRAATGQPVRILSGGEEANLIGRGLTCDPALAALRDFYVFDLGGGSLECLAFRERRIEQAASLPLGCVRVTEQLVPDSSKPLPTNSADLIRQLVEANLRDRFRFNLPAPVTAVGTGGTVTTCRAIFAARAGVALESSDPCLAVGHMRELAFELAALPLGDRQRVPGLPFARADVFPVALFTLGALADAGRLASYHHSFYNLRFGLADEALAAS</sequence>
<dbReference type="STRING" id="452637.Oter_3015"/>
<dbReference type="EMBL" id="CP001032">
    <property type="protein sequence ID" value="ACB76295.1"/>
    <property type="molecule type" value="Genomic_DNA"/>
</dbReference>
<evidence type="ECO:0000313" key="2">
    <source>
        <dbReference type="EMBL" id="ACB76295.1"/>
    </source>
</evidence>
<proteinExistence type="predicted"/>
<dbReference type="PANTHER" id="PTHR30005">
    <property type="entry name" value="EXOPOLYPHOSPHATASE"/>
    <property type="match status" value="1"/>
</dbReference>
<dbReference type="AlphaFoldDB" id="B1ZYX2"/>
<dbReference type="OrthoDB" id="9807195at2"/>
<dbReference type="RefSeq" id="WP_012375824.1">
    <property type="nucleotide sequence ID" value="NC_010571.1"/>
</dbReference>
<dbReference type="SUPFAM" id="SSF53067">
    <property type="entry name" value="Actin-like ATPase domain"/>
    <property type="match status" value="2"/>
</dbReference>
<dbReference type="HOGENOM" id="CLU_025908_1_2_0"/>
<keyword evidence="3" id="KW-1185">Reference proteome</keyword>
<evidence type="ECO:0000259" key="1">
    <source>
        <dbReference type="Pfam" id="PF02541"/>
    </source>
</evidence>
<gene>
    <name evidence="2" type="ordered locus">Oter_3015</name>
</gene>
<dbReference type="Gene3D" id="3.30.420.150">
    <property type="entry name" value="Exopolyphosphatase. Domain 2"/>
    <property type="match status" value="1"/>
</dbReference>
<dbReference type="PANTHER" id="PTHR30005:SF0">
    <property type="entry name" value="RETROGRADE REGULATION PROTEIN 2"/>
    <property type="match status" value="1"/>
</dbReference>
<dbReference type="InterPro" id="IPR050273">
    <property type="entry name" value="GppA/Ppx_hydrolase"/>
</dbReference>
<dbReference type="Proteomes" id="UP000007013">
    <property type="component" value="Chromosome"/>
</dbReference>
<dbReference type="Pfam" id="PF02541">
    <property type="entry name" value="Ppx-GppA"/>
    <property type="match status" value="1"/>
</dbReference>
<name>B1ZYX2_OPITP</name>
<protein>
    <submittedName>
        <fullName evidence="2">Ppx/GppA phosphatase</fullName>
    </submittedName>
</protein>
<reference evidence="2 3" key="1">
    <citation type="journal article" date="2011" name="J. Bacteriol.">
        <title>Genome sequence of the verrucomicrobium Opitutus terrae PB90-1, an abundant inhabitant of rice paddy soil ecosystems.</title>
        <authorList>
            <person name="van Passel M.W."/>
            <person name="Kant R."/>
            <person name="Palva A."/>
            <person name="Copeland A."/>
            <person name="Lucas S."/>
            <person name="Lapidus A."/>
            <person name="Glavina del Rio T."/>
            <person name="Pitluck S."/>
            <person name="Goltsman E."/>
            <person name="Clum A."/>
            <person name="Sun H."/>
            <person name="Schmutz J."/>
            <person name="Larimer F.W."/>
            <person name="Land M.L."/>
            <person name="Hauser L."/>
            <person name="Kyrpides N."/>
            <person name="Mikhailova N."/>
            <person name="Richardson P.P."/>
            <person name="Janssen P.H."/>
            <person name="de Vos W.M."/>
            <person name="Smidt H."/>
        </authorList>
    </citation>
    <scope>NUCLEOTIDE SEQUENCE [LARGE SCALE GENOMIC DNA]</scope>
    <source>
        <strain evidence="3">DSM 11246 / JCM 15787 / PB90-1</strain>
    </source>
</reference>
<evidence type="ECO:0000313" key="3">
    <source>
        <dbReference type="Proteomes" id="UP000007013"/>
    </source>
</evidence>
<organism evidence="2 3">
    <name type="scientific">Opitutus terrae (strain DSM 11246 / JCM 15787 / PB90-1)</name>
    <dbReference type="NCBI Taxonomy" id="452637"/>
    <lineage>
        <taxon>Bacteria</taxon>
        <taxon>Pseudomonadati</taxon>
        <taxon>Verrucomicrobiota</taxon>
        <taxon>Opitutia</taxon>
        <taxon>Opitutales</taxon>
        <taxon>Opitutaceae</taxon>
        <taxon>Opitutus</taxon>
    </lineage>
</organism>
<accession>B1ZYX2</accession>
<dbReference type="CDD" id="cd24006">
    <property type="entry name" value="ASKHA_NBD_PPX_GppA"/>
    <property type="match status" value="1"/>
</dbReference>
<dbReference type="InterPro" id="IPR043129">
    <property type="entry name" value="ATPase_NBD"/>
</dbReference>
<dbReference type="GO" id="GO:0006357">
    <property type="term" value="P:regulation of transcription by RNA polymerase II"/>
    <property type="evidence" value="ECO:0007669"/>
    <property type="project" value="TreeGrafter"/>
</dbReference>
<dbReference type="Gene3D" id="3.30.420.40">
    <property type="match status" value="1"/>
</dbReference>
<dbReference type="eggNOG" id="COG0248">
    <property type="taxonomic scope" value="Bacteria"/>
</dbReference>
<dbReference type="InterPro" id="IPR003695">
    <property type="entry name" value="Ppx_GppA_N"/>
</dbReference>